<feature type="transmembrane region" description="Helical" evidence="3">
    <location>
        <begin position="17"/>
        <end position="35"/>
    </location>
</feature>
<feature type="transmembrane region" description="Helical" evidence="3">
    <location>
        <begin position="47"/>
        <end position="70"/>
    </location>
</feature>
<evidence type="ECO:0000313" key="4">
    <source>
        <dbReference type="EMBL" id="KIT17264.1"/>
    </source>
</evidence>
<feature type="transmembrane region" description="Helical" evidence="3">
    <location>
        <begin position="90"/>
        <end position="110"/>
    </location>
</feature>
<evidence type="ECO:0000256" key="1">
    <source>
        <dbReference type="ARBA" id="ARBA00010692"/>
    </source>
</evidence>
<dbReference type="Pfam" id="PF02632">
    <property type="entry name" value="BioY"/>
    <property type="match status" value="1"/>
</dbReference>
<accession>A0A0D1EI12</accession>
<dbReference type="Proteomes" id="UP000032232">
    <property type="component" value="Unassembled WGS sequence"/>
</dbReference>
<dbReference type="PIRSF" id="PIRSF016661">
    <property type="entry name" value="BioY"/>
    <property type="match status" value="1"/>
</dbReference>
<dbReference type="AlphaFoldDB" id="A0A0D1EI12"/>
<keyword evidence="3" id="KW-0812">Transmembrane</keyword>
<gene>
    <name evidence="4" type="primary">bioY</name>
    <name evidence="4" type="ORF">jaqu_09950</name>
</gene>
<proteinExistence type="inferred from homology"/>
<dbReference type="InterPro" id="IPR003784">
    <property type="entry name" value="BioY"/>
</dbReference>
<comment type="similarity">
    <text evidence="1 2">Belongs to the BioY family.</text>
</comment>
<sequence>MTLTARAFGQMTLPKQVAIAIAGSALIAIAAKIQVPMFPVPMTLQVLTVLFVGLAFGARLGAATVALYLAEGLAGLPVFTTTTPPGPAAFAGPTAGFLVGFVPMAFVAGLAAGCGWLAMIAACVAATAVLYVFGMAWPLGLATVFGIQAGWAALAPAAAFGAFMVPFLIGDAVKIALAVLLAAGGRALLRR</sequence>
<protein>
    <recommendedName>
        <fullName evidence="2">Biotin transporter</fullName>
    </recommendedName>
</protein>
<keyword evidence="2" id="KW-0813">Transport</keyword>
<keyword evidence="3" id="KW-1133">Transmembrane helix</keyword>
<dbReference type="PATRIC" id="fig|935700.4.peg.1039"/>
<keyword evidence="5" id="KW-1185">Reference proteome</keyword>
<feature type="transmembrane region" description="Helical" evidence="3">
    <location>
        <begin position="117"/>
        <end position="137"/>
    </location>
</feature>
<evidence type="ECO:0000313" key="5">
    <source>
        <dbReference type="Proteomes" id="UP000032232"/>
    </source>
</evidence>
<dbReference type="GO" id="GO:0015225">
    <property type="term" value="F:biotin transmembrane transporter activity"/>
    <property type="evidence" value="ECO:0007669"/>
    <property type="project" value="UniProtKB-UniRule"/>
</dbReference>
<reference evidence="4 5" key="1">
    <citation type="submission" date="2015-02" db="EMBL/GenBank/DDBJ databases">
        <title>Genome Sequence of Jannaschia aquimarina DSM28248, a member of the Roseobacter clade.</title>
        <authorList>
            <person name="Voget S."/>
            <person name="Daniel R."/>
        </authorList>
    </citation>
    <scope>NUCLEOTIDE SEQUENCE [LARGE SCALE GENOMIC DNA]</scope>
    <source>
        <strain evidence="4 5">GSW-M26</strain>
    </source>
</reference>
<evidence type="ECO:0000256" key="3">
    <source>
        <dbReference type="SAM" id="Phobius"/>
    </source>
</evidence>
<comment type="caution">
    <text evidence="4">The sequence shown here is derived from an EMBL/GenBank/DDBJ whole genome shotgun (WGS) entry which is preliminary data.</text>
</comment>
<keyword evidence="2 3" id="KW-0472">Membrane</keyword>
<dbReference type="PANTHER" id="PTHR34295">
    <property type="entry name" value="BIOTIN TRANSPORTER BIOY"/>
    <property type="match status" value="1"/>
</dbReference>
<dbReference type="Gene3D" id="1.10.1760.20">
    <property type="match status" value="1"/>
</dbReference>
<dbReference type="STRING" id="935700.jaqu_09950"/>
<dbReference type="PANTHER" id="PTHR34295:SF1">
    <property type="entry name" value="BIOTIN TRANSPORTER BIOY"/>
    <property type="match status" value="1"/>
</dbReference>
<evidence type="ECO:0000256" key="2">
    <source>
        <dbReference type="PIRNR" id="PIRNR016661"/>
    </source>
</evidence>
<dbReference type="GO" id="GO:0005886">
    <property type="term" value="C:plasma membrane"/>
    <property type="evidence" value="ECO:0007669"/>
    <property type="project" value="UniProtKB-SubCell"/>
</dbReference>
<feature type="transmembrane region" description="Helical" evidence="3">
    <location>
        <begin position="157"/>
        <end position="183"/>
    </location>
</feature>
<organism evidence="4 5">
    <name type="scientific">Jannaschia aquimarina</name>
    <dbReference type="NCBI Taxonomy" id="935700"/>
    <lineage>
        <taxon>Bacteria</taxon>
        <taxon>Pseudomonadati</taxon>
        <taxon>Pseudomonadota</taxon>
        <taxon>Alphaproteobacteria</taxon>
        <taxon>Rhodobacterales</taxon>
        <taxon>Roseobacteraceae</taxon>
        <taxon>Jannaschia</taxon>
    </lineage>
</organism>
<keyword evidence="2" id="KW-1003">Cell membrane</keyword>
<name>A0A0D1EI12_9RHOB</name>
<comment type="subcellular location">
    <subcellularLocation>
        <location evidence="2">Cell membrane</location>
        <topology evidence="2">Multi-pass membrane protein</topology>
    </subcellularLocation>
</comment>
<dbReference type="RefSeq" id="WP_236687794.1">
    <property type="nucleotide sequence ID" value="NZ_FZPF01000007.1"/>
</dbReference>
<dbReference type="EMBL" id="JYFE01000020">
    <property type="protein sequence ID" value="KIT17264.1"/>
    <property type="molecule type" value="Genomic_DNA"/>
</dbReference>